<dbReference type="AlphaFoldDB" id="A0A119D0K3"/>
<evidence type="ECO:0000313" key="3">
    <source>
        <dbReference type="Proteomes" id="UP000055702"/>
    </source>
</evidence>
<name>A0A119D0K3_SHEFR</name>
<proteinExistence type="predicted"/>
<dbReference type="Proteomes" id="UP000055702">
    <property type="component" value="Unassembled WGS sequence"/>
</dbReference>
<gene>
    <name evidence="2" type="ORF">AWJ07_00355</name>
</gene>
<feature type="domain" description="RiboL-PSP-HEPN" evidence="1">
    <location>
        <begin position="85"/>
        <end position="237"/>
    </location>
</feature>
<protein>
    <recommendedName>
        <fullName evidence="1">RiboL-PSP-HEPN domain-containing protein</fullName>
    </recommendedName>
</protein>
<dbReference type="RefSeq" id="WP_059743494.1">
    <property type="nucleotide sequence ID" value="NZ_JBOZPT010000001.1"/>
</dbReference>
<sequence length="242" mass="28692">MGSMSELYLDVQEEKMREWIYEQCDSANIDETSDEWYEFVEEWHNQQEHFEEISWYESQNTSELYSHFMLDIEKIQEILKLETSAHTEPMIFKMTHAHIVTLLESFLASSFIALISNNKQYLSNIITVYSDRNNPKHFTLKQMERHENPVKDLVTFSIANISFHSRESIQKTYRDIFSKPFKYDFKALDKVFKIRHDIVHRNGVSTRGDNSTPTREGVINTIEIVKNFVQHFESCITDNGTR</sequence>
<accession>A0A119D0K3</accession>
<dbReference type="EMBL" id="LRDC01000001">
    <property type="protein sequence ID" value="KVX03067.1"/>
    <property type="molecule type" value="Genomic_DNA"/>
</dbReference>
<dbReference type="InterPro" id="IPR041519">
    <property type="entry name" value="HEPN_RiboL-PSP"/>
</dbReference>
<comment type="caution">
    <text evidence="2">The sequence shown here is derived from an EMBL/GenBank/DDBJ whole genome shotgun (WGS) entry which is preliminary data.</text>
</comment>
<evidence type="ECO:0000313" key="2">
    <source>
        <dbReference type="EMBL" id="KVX03067.1"/>
    </source>
</evidence>
<organism evidence="2">
    <name type="scientific">Shewanella frigidimarina</name>
    <dbReference type="NCBI Taxonomy" id="56812"/>
    <lineage>
        <taxon>Bacteria</taxon>
        <taxon>Pseudomonadati</taxon>
        <taxon>Pseudomonadota</taxon>
        <taxon>Gammaproteobacteria</taxon>
        <taxon>Alteromonadales</taxon>
        <taxon>Shewanellaceae</taxon>
        <taxon>Shewanella</taxon>
    </lineage>
</organism>
<evidence type="ECO:0000259" key="1">
    <source>
        <dbReference type="Pfam" id="PF18735"/>
    </source>
</evidence>
<reference evidence="2 3" key="1">
    <citation type="submission" date="2016-01" db="EMBL/GenBank/DDBJ databases">
        <title>Draft genome of the antarctic isolate Shewanella frigidimarina Ag06-30.</title>
        <authorList>
            <person name="Parmeciano Di Noto G."/>
            <person name="Vazquez S."/>
            <person name="Mac Cormack W."/>
            <person name="Iriarte A."/>
            <person name="Quiroga C."/>
        </authorList>
    </citation>
    <scope>NUCLEOTIDE SEQUENCE [LARGE SCALE GENOMIC DNA]</scope>
    <source>
        <strain evidence="2 3">Ag06-30</strain>
    </source>
</reference>
<dbReference type="Pfam" id="PF18735">
    <property type="entry name" value="HEPN_RiboL-PSP"/>
    <property type="match status" value="1"/>
</dbReference>